<evidence type="ECO:0000259" key="1">
    <source>
        <dbReference type="Pfam" id="PF20008"/>
    </source>
</evidence>
<dbReference type="Pfam" id="PF20008">
    <property type="entry name" value="DUF6429"/>
    <property type="match status" value="1"/>
</dbReference>
<reference evidence="3" key="1">
    <citation type="submission" date="2019-03" db="EMBL/GenBank/DDBJ databases">
        <title>Weissella sp. 26KH-42 Genome sequencing.</title>
        <authorList>
            <person name="Heo J."/>
            <person name="Kim S.-J."/>
            <person name="Kim J.-S."/>
            <person name="Hong S.-B."/>
            <person name="Kwon S.-W."/>
        </authorList>
    </citation>
    <scope>NUCLEOTIDE SEQUENCE [LARGE SCALE GENOMIC DNA]</scope>
    <source>
        <strain evidence="3">26KH-42</strain>
    </source>
</reference>
<dbReference type="KEGG" id="wei:EQG49_05340"/>
<dbReference type="InterPro" id="IPR045489">
    <property type="entry name" value="DUF6429"/>
</dbReference>
<dbReference type="AlphaFoldDB" id="A0A4P6YTE2"/>
<sequence>MKDTEKLTLMLMYLNGFKENDSRFRQTETDAVMQSWKGYEFGVLDGLDSAALIDQGSRRSKSAAISPAGVEQAKQLLAEYNLTDPWEADDNK</sequence>
<dbReference type="OrthoDB" id="9800962at2"/>
<dbReference type="Proteomes" id="UP000292886">
    <property type="component" value="Chromosome"/>
</dbReference>
<gene>
    <name evidence="2" type="ORF">EQG49_05340</name>
</gene>
<evidence type="ECO:0000313" key="2">
    <source>
        <dbReference type="EMBL" id="QBO35923.1"/>
    </source>
</evidence>
<evidence type="ECO:0000313" key="3">
    <source>
        <dbReference type="Proteomes" id="UP000292886"/>
    </source>
</evidence>
<feature type="domain" description="DUF6429" evidence="1">
    <location>
        <begin position="5"/>
        <end position="81"/>
    </location>
</feature>
<name>A0A4P6YTE2_9LACO</name>
<organism evidence="2 3">
    <name type="scientific">Periweissella cryptocerci</name>
    <dbReference type="NCBI Taxonomy" id="2506420"/>
    <lineage>
        <taxon>Bacteria</taxon>
        <taxon>Bacillati</taxon>
        <taxon>Bacillota</taxon>
        <taxon>Bacilli</taxon>
        <taxon>Lactobacillales</taxon>
        <taxon>Lactobacillaceae</taxon>
        <taxon>Periweissella</taxon>
    </lineage>
</organism>
<accession>A0A4P6YTE2</accession>
<dbReference type="RefSeq" id="WP_133363002.1">
    <property type="nucleotide sequence ID" value="NZ_CP037940.1"/>
</dbReference>
<dbReference type="EMBL" id="CP037940">
    <property type="protein sequence ID" value="QBO35923.1"/>
    <property type="molecule type" value="Genomic_DNA"/>
</dbReference>
<protein>
    <submittedName>
        <fullName evidence="2">Transposase</fullName>
    </submittedName>
</protein>
<keyword evidence="3" id="KW-1185">Reference proteome</keyword>
<proteinExistence type="predicted"/>